<organism evidence="1 2">
    <name type="scientific">Trichinella nelsoni</name>
    <dbReference type="NCBI Taxonomy" id="6336"/>
    <lineage>
        <taxon>Eukaryota</taxon>
        <taxon>Metazoa</taxon>
        <taxon>Ecdysozoa</taxon>
        <taxon>Nematoda</taxon>
        <taxon>Enoplea</taxon>
        <taxon>Dorylaimia</taxon>
        <taxon>Trichinellida</taxon>
        <taxon>Trichinellidae</taxon>
        <taxon>Trichinella</taxon>
    </lineage>
</organism>
<dbReference type="Proteomes" id="UP000054630">
    <property type="component" value="Unassembled WGS sequence"/>
</dbReference>
<protein>
    <recommendedName>
        <fullName evidence="3">Peptidase aspartic putative domain-containing protein</fullName>
    </recommendedName>
</protein>
<evidence type="ECO:0000313" key="1">
    <source>
        <dbReference type="EMBL" id="KRX20154.1"/>
    </source>
</evidence>
<proteinExistence type="predicted"/>
<accession>A0A0V0S122</accession>
<comment type="caution">
    <text evidence="1">The sequence shown here is derived from an EMBL/GenBank/DDBJ whole genome shotgun (WGS) entry which is preliminary data.</text>
</comment>
<evidence type="ECO:0000313" key="2">
    <source>
        <dbReference type="Proteomes" id="UP000054630"/>
    </source>
</evidence>
<dbReference type="GO" id="GO:0004190">
    <property type="term" value="F:aspartic-type endopeptidase activity"/>
    <property type="evidence" value="ECO:0007669"/>
    <property type="project" value="InterPro"/>
</dbReference>
<evidence type="ECO:0008006" key="3">
    <source>
        <dbReference type="Google" id="ProtNLM"/>
    </source>
</evidence>
<keyword evidence="2" id="KW-1185">Reference proteome</keyword>
<dbReference type="InterPro" id="IPR008042">
    <property type="entry name" value="Retrotrans_Pao"/>
</dbReference>
<dbReference type="Pfam" id="PF05380">
    <property type="entry name" value="Peptidase_A17"/>
    <property type="match status" value="1"/>
</dbReference>
<dbReference type="PANTHER" id="PTHR47331:SF5">
    <property type="entry name" value="RIBONUCLEASE H"/>
    <property type="match status" value="1"/>
</dbReference>
<sequence length="177" mass="20308">MIVNCLFDTGSQRSLVKKNVLKGPYEAVSIEFLGSDSSKCRRVRRVKLWLISVKGNHHKKQMVEAVLAKLPSEDLMKKDTNLVSKTLGIVWDSANNELAYGVPPDVDLWSSDTKCQLISVTTKLYDPLGYLAPYVIRAKVLFQRLWQNGLNWDDETLSDLQKEWQTWKLELRDIPDI</sequence>
<name>A0A0V0S122_9BILA</name>
<dbReference type="EMBL" id="JYDL01000052">
    <property type="protein sequence ID" value="KRX20154.1"/>
    <property type="molecule type" value="Genomic_DNA"/>
</dbReference>
<dbReference type="InterPro" id="IPR001969">
    <property type="entry name" value="Aspartic_peptidase_AS"/>
</dbReference>
<dbReference type="PANTHER" id="PTHR47331">
    <property type="entry name" value="PHD-TYPE DOMAIN-CONTAINING PROTEIN"/>
    <property type="match status" value="1"/>
</dbReference>
<gene>
    <name evidence="1" type="ORF">T07_9119</name>
</gene>
<reference evidence="1 2" key="1">
    <citation type="submission" date="2015-01" db="EMBL/GenBank/DDBJ databases">
        <title>Evolution of Trichinella species and genotypes.</title>
        <authorList>
            <person name="Korhonen P.K."/>
            <person name="Edoardo P."/>
            <person name="Giuseppe L.R."/>
            <person name="Gasser R.B."/>
        </authorList>
    </citation>
    <scope>NUCLEOTIDE SEQUENCE [LARGE SCALE GENOMIC DNA]</scope>
    <source>
        <strain evidence="1">ISS37</strain>
    </source>
</reference>
<dbReference type="OrthoDB" id="5872779at2759"/>
<dbReference type="AlphaFoldDB" id="A0A0V0S122"/>
<dbReference type="GO" id="GO:0006508">
    <property type="term" value="P:proteolysis"/>
    <property type="evidence" value="ECO:0007669"/>
    <property type="project" value="InterPro"/>
</dbReference>
<dbReference type="PROSITE" id="PS00141">
    <property type="entry name" value="ASP_PROTEASE"/>
    <property type="match status" value="1"/>
</dbReference>